<name>A0ABV9D085_9GAMM</name>
<organism evidence="1 2">
    <name type="scientific">Chromohalobacter sarecensis</name>
    <dbReference type="NCBI Taxonomy" id="245294"/>
    <lineage>
        <taxon>Bacteria</taxon>
        <taxon>Pseudomonadati</taxon>
        <taxon>Pseudomonadota</taxon>
        <taxon>Gammaproteobacteria</taxon>
        <taxon>Oceanospirillales</taxon>
        <taxon>Halomonadaceae</taxon>
        <taxon>Chromohalobacter</taxon>
    </lineage>
</organism>
<proteinExistence type="predicted"/>
<dbReference type="Proteomes" id="UP001596030">
    <property type="component" value="Unassembled WGS sequence"/>
</dbReference>
<accession>A0ABV9D085</accession>
<sequence>GLPHARVGHRQAFISEPPLRMKRGFCRLYGLKKRFNIGHQSENFNLLNAGIRGGFRCYSPSLIC</sequence>
<gene>
    <name evidence="1" type="ORF">ACFO0U_04635</name>
</gene>
<evidence type="ECO:0000313" key="2">
    <source>
        <dbReference type="Proteomes" id="UP001596030"/>
    </source>
</evidence>
<comment type="caution">
    <text evidence="1">The sequence shown here is derived from an EMBL/GenBank/DDBJ whole genome shotgun (WGS) entry which is preliminary data.</text>
</comment>
<evidence type="ECO:0000313" key="1">
    <source>
        <dbReference type="EMBL" id="MFC4538067.1"/>
    </source>
</evidence>
<dbReference type="RefSeq" id="WP_378109841.1">
    <property type="nucleotide sequence ID" value="NZ_JBHSEU010000010.1"/>
</dbReference>
<keyword evidence="2" id="KW-1185">Reference proteome</keyword>
<dbReference type="EMBL" id="JBHSEU010000010">
    <property type="protein sequence ID" value="MFC4538067.1"/>
    <property type="molecule type" value="Genomic_DNA"/>
</dbReference>
<feature type="non-terminal residue" evidence="1">
    <location>
        <position position="1"/>
    </location>
</feature>
<protein>
    <submittedName>
        <fullName evidence="1">Uncharacterized protein</fullName>
    </submittedName>
</protein>
<reference evidence="2" key="1">
    <citation type="journal article" date="2019" name="Int. J. Syst. Evol. Microbiol.">
        <title>The Global Catalogue of Microorganisms (GCM) 10K type strain sequencing project: providing services to taxonomists for standard genome sequencing and annotation.</title>
        <authorList>
            <consortium name="The Broad Institute Genomics Platform"/>
            <consortium name="The Broad Institute Genome Sequencing Center for Infectious Disease"/>
            <person name="Wu L."/>
            <person name="Ma J."/>
        </authorList>
    </citation>
    <scope>NUCLEOTIDE SEQUENCE [LARGE SCALE GENOMIC DNA]</scope>
    <source>
        <strain evidence="2">CGMCC 1.12121</strain>
    </source>
</reference>